<proteinExistence type="inferred from homology"/>
<accession>A0A316Z505</accession>
<dbReference type="OrthoDB" id="9616667at2759"/>
<dbReference type="PANTHER" id="PTHR10114">
    <property type="entry name" value="60S RIBOSOMAL PROTEIN L36"/>
    <property type="match status" value="1"/>
</dbReference>
<dbReference type="AlphaFoldDB" id="A0A316Z505"/>
<dbReference type="EMBL" id="KZ819300">
    <property type="protein sequence ID" value="PWN96174.1"/>
    <property type="molecule type" value="Genomic_DNA"/>
</dbReference>
<protein>
    <recommendedName>
        <fullName evidence="4">60S ribosomal protein L36</fullName>
    </recommendedName>
</protein>
<dbReference type="GO" id="GO:1990904">
    <property type="term" value="C:ribonucleoprotein complex"/>
    <property type="evidence" value="ECO:0007669"/>
    <property type="project" value="UniProtKB-KW"/>
</dbReference>
<sequence length="114" mass="12864">MPNSSNPAHQPEAPRSGLVWGIARGHVNTRRAPAPKASRRKGAQSQRNTVVNSVVREVVGFAPYERRAMELIRNSKDKRARKFIKRRLGTLRRAKGKMEFLTNVIAEQRRAGHA</sequence>
<dbReference type="InterPro" id="IPR000509">
    <property type="entry name" value="Ribosomal_eL36"/>
</dbReference>
<dbReference type="Pfam" id="PF01158">
    <property type="entry name" value="Ribosomal_L36e"/>
    <property type="match status" value="1"/>
</dbReference>
<comment type="similarity">
    <text evidence="1 4">Belongs to the eukaryotic ribosomal protein eL36 family.</text>
</comment>
<dbReference type="GO" id="GO:0003735">
    <property type="term" value="F:structural constituent of ribosome"/>
    <property type="evidence" value="ECO:0007669"/>
    <property type="project" value="InterPro"/>
</dbReference>
<dbReference type="Gene3D" id="1.10.10.1760">
    <property type="entry name" value="60S ribosomal protein L36"/>
    <property type="match status" value="1"/>
</dbReference>
<evidence type="ECO:0000256" key="3">
    <source>
        <dbReference type="ARBA" id="ARBA00023274"/>
    </source>
</evidence>
<dbReference type="Proteomes" id="UP000245946">
    <property type="component" value="Unassembled WGS sequence"/>
</dbReference>
<evidence type="ECO:0000256" key="1">
    <source>
        <dbReference type="ARBA" id="ARBA00006509"/>
    </source>
</evidence>
<name>A0A316Z505_9BASI</name>
<evidence type="ECO:0000256" key="5">
    <source>
        <dbReference type="SAM" id="MobiDB-lite"/>
    </source>
</evidence>
<keyword evidence="7" id="KW-1185">Reference proteome</keyword>
<feature type="region of interest" description="Disordered" evidence="5">
    <location>
        <begin position="24"/>
        <end position="48"/>
    </location>
</feature>
<gene>
    <name evidence="6" type="ORF">FA09DRAFT_93917</name>
</gene>
<organism evidence="6 7">
    <name type="scientific">Tilletiopsis washingtonensis</name>
    <dbReference type="NCBI Taxonomy" id="58919"/>
    <lineage>
        <taxon>Eukaryota</taxon>
        <taxon>Fungi</taxon>
        <taxon>Dikarya</taxon>
        <taxon>Basidiomycota</taxon>
        <taxon>Ustilaginomycotina</taxon>
        <taxon>Exobasidiomycetes</taxon>
        <taxon>Entylomatales</taxon>
        <taxon>Entylomatales incertae sedis</taxon>
        <taxon>Tilletiopsis</taxon>
    </lineage>
</organism>
<dbReference type="STRING" id="58919.A0A316Z505"/>
<dbReference type="GO" id="GO:0006412">
    <property type="term" value="P:translation"/>
    <property type="evidence" value="ECO:0007669"/>
    <property type="project" value="InterPro"/>
</dbReference>
<reference evidence="6 7" key="1">
    <citation type="journal article" date="2018" name="Mol. Biol. Evol.">
        <title>Broad Genomic Sampling Reveals a Smut Pathogenic Ancestry of the Fungal Clade Ustilaginomycotina.</title>
        <authorList>
            <person name="Kijpornyongpan T."/>
            <person name="Mondo S.J."/>
            <person name="Barry K."/>
            <person name="Sandor L."/>
            <person name="Lee J."/>
            <person name="Lipzen A."/>
            <person name="Pangilinan J."/>
            <person name="LaButti K."/>
            <person name="Hainaut M."/>
            <person name="Henrissat B."/>
            <person name="Grigoriev I.V."/>
            <person name="Spatafora J.W."/>
            <person name="Aime M.C."/>
        </authorList>
    </citation>
    <scope>NUCLEOTIDE SEQUENCE [LARGE SCALE GENOMIC DNA]</scope>
    <source>
        <strain evidence="6 7">MCA 4186</strain>
    </source>
</reference>
<keyword evidence="2 4" id="KW-0689">Ribosomal protein</keyword>
<evidence type="ECO:0000256" key="4">
    <source>
        <dbReference type="RuleBase" id="RU000665"/>
    </source>
</evidence>
<evidence type="ECO:0000256" key="2">
    <source>
        <dbReference type="ARBA" id="ARBA00022980"/>
    </source>
</evidence>
<dbReference type="GeneID" id="37273454"/>
<dbReference type="PROSITE" id="PS01190">
    <property type="entry name" value="RIBOSOMAL_L36E"/>
    <property type="match status" value="1"/>
</dbReference>
<dbReference type="GO" id="GO:0005840">
    <property type="term" value="C:ribosome"/>
    <property type="evidence" value="ECO:0007669"/>
    <property type="project" value="UniProtKB-KW"/>
</dbReference>
<keyword evidence="3 4" id="KW-0687">Ribonucleoprotein</keyword>
<dbReference type="RefSeq" id="XP_025596453.1">
    <property type="nucleotide sequence ID" value="XM_025745910.1"/>
</dbReference>
<dbReference type="InterPro" id="IPR038097">
    <property type="entry name" value="Ribosomal_eL36_sf"/>
</dbReference>
<dbReference type="FunFam" id="1.10.10.1760:FF:000003">
    <property type="entry name" value="60S ribosomal protein L36"/>
    <property type="match status" value="1"/>
</dbReference>
<evidence type="ECO:0000313" key="7">
    <source>
        <dbReference type="Proteomes" id="UP000245946"/>
    </source>
</evidence>
<evidence type="ECO:0000313" key="6">
    <source>
        <dbReference type="EMBL" id="PWN96174.1"/>
    </source>
</evidence>